<gene>
    <name evidence="1" type="ORF">S06H3_32937</name>
</gene>
<feature type="non-terminal residue" evidence="1">
    <location>
        <position position="1"/>
    </location>
</feature>
<accession>X1LHZ5</accession>
<reference evidence="1" key="1">
    <citation type="journal article" date="2014" name="Front. Microbiol.">
        <title>High frequency of phylogenetically diverse reductive dehalogenase-homologous genes in deep subseafloor sedimentary metagenomes.</title>
        <authorList>
            <person name="Kawai M."/>
            <person name="Futagami T."/>
            <person name="Toyoda A."/>
            <person name="Takaki Y."/>
            <person name="Nishi S."/>
            <person name="Hori S."/>
            <person name="Arai W."/>
            <person name="Tsubouchi T."/>
            <person name="Morono Y."/>
            <person name="Uchiyama I."/>
            <person name="Ito T."/>
            <person name="Fujiyama A."/>
            <person name="Inagaki F."/>
            <person name="Takami H."/>
        </authorList>
    </citation>
    <scope>NUCLEOTIDE SEQUENCE</scope>
    <source>
        <strain evidence="1">Expedition CK06-06</strain>
    </source>
</reference>
<proteinExistence type="predicted"/>
<evidence type="ECO:0000313" key="1">
    <source>
        <dbReference type="EMBL" id="GAI18952.1"/>
    </source>
</evidence>
<protein>
    <submittedName>
        <fullName evidence="1">Uncharacterized protein</fullName>
    </submittedName>
</protein>
<dbReference type="EMBL" id="BARV01019619">
    <property type="protein sequence ID" value="GAI18952.1"/>
    <property type="molecule type" value="Genomic_DNA"/>
</dbReference>
<dbReference type="AlphaFoldDB" id="X1LHZ5"/>
<organism evidence="1">
    <name type="scientific">marine sediment metagenome</name>
    <dbReference type="NCBI Taxonomy" id="412755"/>
    <lineage>
        <taxon>unclassified sequences</taxon>
        <taxon>metagenomes</taxon>
        <taxon>ecological metagenomes</taxon>
    </lineage>
</organism>
<name>X1LHZ5_9ZZZZ</name>
<sequence>ASDSPLKPCDAIYVRMASDDIAAILCSPNVSVPSKELYSGWNLVGLAWLPRMGVNGLPANVALVTVEEVTDGLKGYKLVVSPGVNTYESTWIYIAGDPIDPWTDPDPPDDWMLISSGYWVFMLNDGTLAGFTFTPISLSLPPPPAGG</sequence>
<comment type="caution">
    <text evidence="1">The sequence shown here is derived from an EMBL/GenBank/DDBJ whole genome shotgun (WGS) entry which is preliminary data.</text>
</comment>